<feature type="compositionally biased region" description="Polar residues" evidence="3">
    <location>
        <begin position="459"/>
        <end position="468"/>
    </location>
</feature>
<feature type="compositionally biased region" description="Basic and acidic residues" evidence="3">
    <location>
        <begin position="1022"/>
        <end position="1033"/>
    </location>
</feature>
<reference evidence="4" key="1">
    <citation type="journal article" date="2020" name="Stud. Mycol.">
        <title>101 Dothideomycetes genomes: a test case for predicting lifestyles and emergence of pathogens.</title>
        <authorList>
            <person name="Haridas S."/>
            <person name="Albert R."/>
            <person name="Binder M."/>
            <person name="Bloem J."/>
            <person name="Labutti K."/>
            <person name="Salamov A."/>
            <person name="Andreopoulos B."/>
            <person name="Baker S."/>
            <person name="Barry K."/>
            <person name="Bills G."/>
            <person name="Bluhm B."/>
            <person name="Cannon C."/>
            <person name="Castanera R."/>
            <person name="Culley D."/>
            <person name="Daum C."/>
            <person name="Ezra D."/>
            <person name="Gonzalez J."/>
            <person name="Henrissat B."/>
            <person name="Kuo A."/>
            <person name="Liang C."/>
            <person name="Lipzen A."/>
            <person name="Lutzoni F."/>
            <person name="Magnuson J."/>
            <person name="Mondo S."/>
            <person name="Nolan M."/>
            <person name="Ohm R."/>
            <person name="Pangilinan J."/>
            <person name="Park H.-J."/>
            <person name="Ramirez L."/>
            <person name="Alfaro M."/>
            <person name="Sun H."/>
            <person name="Tritt A."/>
            <person name="Yoshinaga Y."/>
            <person name="Zwiers L.-H."/>
            <person name="Turgeon B."/>
            <person name="Goodwin S."/>
            <person name="Spatafora J."/>
            <person name="Crous P."/>
            <person name="Grigoriev I."/>
        </authorList>
    </citation>
    <scope>NUCLEOTIDE SEQUENCE</scope>
    <source>
        <strain evidence="4">CBS 473.64</strain>
    </source>
</reference>
<evidence type="ECO:0000313" key="5">
    <source>
        <dbReference type="Proteomes" id="UP000799753"/>
    </source>
</evidence>
<feature type="region of interest" description="Disordered" evidence="3">
    <location>
        <begin position="455"/>
        <end position="652"/>
    </location>
</feature>
<dbReference type="Pfam" id="PF11496">
    <property type="entry name" value="HDA2-3"/>
    <property type="match status" value="1"/>
</dbReference>
<feature type="region of interest" description="Disordered" evidence="3">
    <location>
        <begin position="88"/>
        <end position="293"/>
    </location>
</feature>
<proteinExistence type="predicted"/>
<dbReference type="InterPro" id="IPR038609">
    <property type="entry name" value="HDA1_su2/3_sf"/>
</dbReference>
<dbReference type="InterPro" id="IPR016197">
    <property type="entry name" value="Chromo-like_dom_sf"/>
</dbReference>
<evidence type="ECO:0000256" key="2">
    <source>
        <dbReference type="SAM" id="Coils"/>
    </source>
</evidence>
<dbReference type="GO" id="GO:0070823">
    <property type="term" value="C:HDA1 complex"/>
    <property type="evidence" value="ECO:0007669"/>
    <property type="project" value="InterPro"/>
</dbReference>
<feature type="compositionally biased region" description="Polar residues" evidence="3">
    <location>
        <begin position="1007"/>
        <end position="1021"/>
    </location>
</feature>
<feature type="compositionally biased region" description="Polar residues" evidence="3">
    <location>
        <begin position="554"/>
        <end position="564"/>
    </location>
</feature>
<sequence length="1316" mass="146583">MANPKRKRTTRQTTKTNKRIKYKEPSSPDHVNSSDPTQWQARAVLDERTVKGIREYLVDWEDSPSGTEYEPEWTREIGTWLLRQWSKEKKKKKRQSRLVESSSSPCAPPSVPSTSLAQSAVARVPQSPQVLIQKQPSFDPQEYDRFSQPPATPQSAGSARRSYLASSQSSLYSGPRNYRALGIVPDSEDESEVDHRQGEGEGEEEDEDEDEEEEEELLIDGSASYVASTQNESNGTLTRPRTLSTNPDLEYSSLRSTDPATPAPSIPETETETEPGATVEVVESSQVQPETERVVPDTFDTADTIVSTSQPAPQEEVHIVAGTDESNIESGVVVSQLETDTEGQEQSAQEFDVGREHIESESAYERQDLEQNAEHVTARAAVPWNPNLAILRQASPPPQPQREQSPLTAIFCDQIYPTAIHEQTIPHAQAASEPPKGAPEVTITSAVPESSIPLESAQHLETTTTPAESVNEEQDSIERRDFATPSDSVGGIRPTTEQDPVSSHSTPQSRHDSSQESPRSSPHTYSSSPLPQPPIQSLETLSSNAPARPRTPAISHSPSATMSGNGPDIHEIIREAARKRNRESPAIPPLVLKKSKMFPDIGTRSPSTIPAERSSPVPQMPASLRTVAASSSSHVEAEAQAAPESPPKVAPEPIPEAAAAQVQQEGAPDSHRAPVATPVDAPVVIDIDAPVIIDIDDALSEDEDDDDDDDSLFNEHLQLQQNEFIVPLPMDGRQAKTYKDELTNNVDTISAFVQDYKHFEPLAKVEKVLQRLRAIETHVDLIYGDIYSNDSSTQFQHQAQWSYDNSIKFRFVGALLHKLQNSGSRVILVLEKNDDRLFRIVDSFLRGRFIDFRTPGRDHEPDSSRIEGNLLVTILSSDSCYLVQPPDLIICLDGHLQASQIRQKDWSNNPDKEVPILHLIIPRSVDHIELYVSKTYQRKRMHTILATLGQYHAEGEIGRAAQHTPKTNEAADAVADFLTQFEGGAEWPLPSIGNIKEDVEFATQFQQTNSTMSPQPTGTSKRSLDVDNVDPSKRMRFTPQPASSENRNDITHISDSMPGTAVQVSRLQEQLAQMKREVAYFKDRERNWEKQQVVYDDFRKTYRALKTEKEESERRLESIIQREASLRERLNTKSTEHQELKSKFKALQENQLLSTDAQLVEITRLTKDLEAAKDSERRAIKSQQATEKMFEYAKDQYNDAPGKAAAANEEVEVLRTRLETAEHKASGQINGLARLHYDRVKEQDTRKLEDAHNQIKMLNKEVAHLEDQNQKLKASRASGFGVSTRAQSTGPRTRPGSRAASPLPGNRDRVTNLRNG</sequence>
<evidence type="ECO:0000256" key="1">
    <source>
        <dbReference type="ARBA" id="ARBA00011353"/>
    </source>
</evidence>
<dbReference type="InterPro" id="IPR021006">
    <property type="entry name" value="Hda2/3"/>
</dbReference>
<evidence type="ECO:0000256" key="3">
    <source>
        <dbReference type="SAM" id="MobiDB-lite"/>
    </source>
</evidence>
<feature type="compositionally biased region" description="Acidic residues" evidence="3">
    <location>
        <begin position="200"/>
        <end position="218"/>
    </location>
</feature>
<evidence type="ECO:0000313" key="4">
    <source>
        <dbReference type="EMBL" id="KAF2646723.1"/>
    </source>
</evidence>
<evidence type="ECO:0008006" key="6">
    <source>
        <dbReference type="Google" id="ProtNLM"/>
    </source>
</evidence>
<dbReference type="Proteomes" id="UP000799753">
    <property type="component" value="Unassembled WGS sequence"/>
</dbReference>
<organism evidence="4 5">
    <name type="scientific">Massarina eburnea CBS 473.64</name>
    <dbReference type="NCBI Taxonomy" id="1395130"/>
    <lineage>
        <taxon>Eukaryota</taxon>
        <taxon>Fungi</taxon>
        <taxon>Dikarya</taxon>
        <taxon>Ascomycota</taxon>
        <taxon>Pezizomycotina</taxon>
        <taxon>Dothideomycetes</taxon>
        <taxon>Pleosporomycetidae</taxon>
        <taxon>Pleosporales</taxon>
        <taxon>Massarineae</taxon>
        <taxon>Massarinaceae</taxon>
        <taxon>Massarina</taxon>
    </lineage>
</organism>
<feature type="compositionally biased region" description="Polar residues" evidence="3">
    <location>
        <begin position="225"/>
        <end position="258"/>
    </location>
</feature>
<dbReference type="OrthoDB" id="3647690at2759"/>
<protein>
    <recommendedName>
        <fullName evidence="6">Chromo domain-containing protein</fullName>
    </recommendedName>
</protein>
<feature type="compositionally biased region" description="Polar residues" evidence="3">
    <location>
        <begin position="495"/>
        <end position="508"/>
    </location>
</feature>
<comment type="subunit">
    <text evidence="1">Component of the NuA4 histone acetyltransferase complex.</text>
</comment>
<gene>
    <name evidence="4" type="ORF">P280DRAFT_17165</name>
</gene>
<feature type="compositionally biased region" description="Low complexity" evidence="3">
    <location>
        <begin position="517"/>
        <end position="529"/>
    </location>
</feature>
<dbReference type="CDD" id="cd00024">
    <property type="entry name" value="CD_CSD"/>
    <property type="match status" value="1"/>
</dbReference>
<feature type="compositionally biased region" description="Polar residues" evidence="3">
    <location>
        <begin position="126"/>
        <end position="138"/>
    </location>
</feature>
<keyword evidence="5" id="KW-1185">Reference proteome</keyword>
<feature type="compositionally biased region" description="Low complexity" evidence="3">
    <location>
        <begin position="158"/>
        <end position="173"/>
    </location>
</feature>
<keyword evidence="2" id="KW-0175">Coiled coil</keyword>
<feature type="compositionally biased region" description="Low complexity" evidence="3">
    <location>
        <begin position="627"/>
        <end position="643"/>
    </location>
</feature>
<feature type="region of interest" description="Disordered" evidence="3">
    <location>
        <begin position="1007"/>
        <end position="1050"/>
    </location>
</feature>
<dbReference type="Gene3D" id="3.40.50.12360">
    <property type="match status" value="1"/>
</dbReference>
<feature type="region of interest" description="Disordered" evidence="3">
    <location>
        <begin position="1"/>
        <end position="43"/>
    </location>
</feature>
<dbReference type="SUPFAM" id="SSF54160">
    <property type="entry name" value="Chromo domain-like"/>
    <property type="match status" value="1"/>
</dbReference>
<name>A0A6A6SJ98_9PLEO</name>
<feature type="compositionally biased region" description="Basic and acidic residues" evidence="3">
    <location>
        <begin position="1306"/>
        <end position="1316"/>
    </location>
</feature>
<feature type="region of interest" description="Disordered" evidence="3">
    <location>
        <begin position="1269"/>
        <end position="1316"/>
    </location>
</feature>
<feature type="compositionally biased region" description="Low complexity" evidence="3">
    <location>
        <begin position="274"/>
        <end position="289"/>
    </location>
</feature>
<feature type="compositionally biased region" description="Basic and acidic residues" evidence="3">
    <location>
        <begin position="568"/>
        <end position="578"/>
    </location>
</feature>
<feature type="coiled-coil region" evidence="2">
    <location>
        <begin position="1064"/>
        <end position="1150"/>
    </location>
</feature>
<feature type="compositionally biased region" description="Polar residues" evidence="3">
    <location>
        <begin position="29"/>
        <end position="40"/>
    </location>
</feature>
<feature type="compositionally biased region" description="Basic residues" evidence="3">
    <location>
        <begin position="1"/>
        <end position="21"/>
    </location>
</feature>
<dbReference type="EMBL" id="MU006776">
    <property type="protein sequence ID" value="KAF2646723.1"/>
    <property type="molecule type" value="Genomic_DNA"/>
</dbReference>
<accession>A0A6A6SJ98</accession>